<keyword evidence="10" id="KW-1185">Reference proteome</keyword>
<feature type="transmembrane region" description="Helical" evidence="7">
    <location>
        <begin position="181"/>
        <end position="203"/>
    </location>
</feature>
<protein>
    <submittedName>
        <fullName evidence="9">Binding-protein-dependent transport systems inner membrane component</fullName>
    </submittedName>
</protein>
<evidence type="ECO:0000256" key="4">
    <source>
        <dbReference type="ARBA" id="ARBA00022692"/>
    </source>
</evidence>
<feature type="transmembrane region" description="Helical" evidence="7">
    <location>
        <begin position="210"/>
        <end position="229"/>
    </location>
</feature>
<reference evidence="9 10" key="1">
    <citation type="journal article" date="2010" name="Stand. Genomic Sci.">
        <title>Complete genome sequence of Spirochaeta smaragdinae type strain (SEBR 4228).</title>
        <authorList>
            <person name="Mavromatis K."/>
            <person name="Yasawong M."/>
            <person name="Chertkov O."/>
            <person name="Lapidus A."/>
            <person name="Lucas S."/>
            <person name="Nolan M."/>
            <person name="Del Rio T.G."/>
            <person name="Tice H."/>
            <person name="Cheng J.F."/>
            <person name="Pitluck S."/>
            <person name="Liolios K."/>
            <person name="Ivanova N."/>
            <person name="Tapia R."/>
            <person name="Han C."/>
            <person name="Bruce D."/>
            <person name="Goodwin L."/>
            <person name="Pati A."/>
            <person name="Chen A."/>
            <person name="Palaniappan K."/>
            <person name="Land M."/>
            <person name="Hauser L."/>
            <person name="Chang Y.J."/>
            <person name="Jeffries C.D."/>
            <person name="Detter J.C."/>
            <person name="Rohde M."/>
            <person name="Brambilla E."/>
            <person name="Spring S."/>
            <person name="Goker M."/>
            <person name="Sikorski J."/>
            <person name="Woyke T."/>
            <person name="Bristow J."/>
            <person name="Eisen J.A."/>
            <person name="Markowitz V."/>
            <person name="Hugenholtz P."/>
            <person name="Klenk H.P."/>
            <person name="Kyrpides N.C."/>
        </authorList>
    </citation>
    <scope>NUCLEOTIDE SEQUENCE [LARGE SCALE GENOMIC DNA]</scope>
    <source>
        <strain evidence="10">DSM 11293 / JCM 15392 / SEBR 4228</strain>
    </source>
</reference>
<feature type="transmembrane region" description="Helical" evidence="7">
    <location>
        <begin position="241"/>
        <end position="261"/>
    </location>
</feature>
<dbReference type="AlphaFoldDB" id="E1R355"/>
<sequence length="276" mass="30905">MLQSKNLWKFFSYFVMILFSILTIGPLLWLLYSSFKPHAAIVRSPLAFPTGFYVENYIRSWRLGKLGIYFLNSIIYATVPTIITVFFAMSSGYAFSKFHFHSSHFLYGIYLTGLLVTVHSVIVPLFILETRIGIDNTRLGVIIPYIAFALPFQIFLSTSYIKGIPDSLEEAALIDGASYLAIFMKIIIPVATPIIATMTIFTFLSNWNEFILVLTLTSRVAIRSLPVGINSFAGGMSRDYGLQFAALVVGTAPMIVFYLFFHDQLAKGFSAGVSKE</sequence>
<feature type="transmembrane region" description="Helical" evidence="7">
    <location>
        <begin position="12"/>
        <end position="32"/>
    </location>
</feature>
<proteinExistence type="inferred from homology"/>
<dbReference type="eggNOG" id="COG0395">
    <property type="taxonomic scope" value="Bacteria"/>
</dbReference>
<accession>E1R355</accession>
<keyword evidence="2 7" id="KW-0813">Transport</keyword>
<comment type="similarity">
    <text evidence="7">Belongs to the binding-protein-dependent transport system permease family.</text>
</comment>
<evidence type="ECO:0000313" key="9">
    <source>
        <dbReference type="EMBL" id="ADK81241.1"/>
    </source>
</evidence>
<name>E1R355_SEDSS</name>
<evidence type="ECO:0000256" key="2">
    <source>
        <dbReference type="ARBA" id="ARBA00022448"/>
    </source>
</evidence>
<keyword evidence="5 7" id="KW-1133">Transmembrane helix</keyword>
<dbReference type="Pfam" id="PF00528">
    <property type="entry name" value="BPD_transp_1"/>
    <property type="match status" value="1"/>
</dbReference>
<dbReference type="HOGENOM" id="CLU_016047_1_2_12"/>
<dbReference type="EMBL" id="CP002116">
    <property type="protein sequence ID" value="ADK81241.1"/>
    <property type="molecule type" value="Genomic_DNA"/>
</dbReference>
<evidence type="ECO:0000256" key="5">
    <source>
        <dbReference type="ARBA" id="ARBA00022989"/>
    </source>
</evidence>
<evidence type="ECO:0000313" key="10">
    <source>
        <dbReference type="Proteomes" id="UP000002318"/>
    </source>
</evidence>
<dbReference type="CDD" id="cd06261">
    <property type="entry name" value="TM_PBP2"/>
    <property type="match status" value="1"/>
</dbReference>
<evidence type="ECO:0000256" key="7">
    <source>
        <dbReference type="RuleBase" id="RU363032"/>
    </source>
</evidence>
<dbReference type="KEGG" id="ssm:Spirs_2121"/>
<dbReference type="InterPro" id="IPR000515">
    <property type="entry name" value="MetI-like"/>
</dbReference>
<feature type="transmembrane region" description="Helical" evidence="7">
    <location>
        <begin position="139"/>
        <end position="161"/>
    </location>
</feature>
<evidence type="ECO:0000256" key="3">
    <source>
        <dbReference type="ARBA" id="ARBA00022475"/>
    </source>
</evidence>
<dbReference type="GO" id="GO:0055085">
    <property type="term" value="P:transmembrane transport"/>
    <property type="evidence" value="ECO:0007669"/>
    <property type="project" value="InterPro"/>
</dbReference>
<keyword evidence="3" id="KW-1003">Cell membrane</keyword>
<organism evidence="9 10">
    <name type="scientific">Sediminispirochaeta smaragdinae (strain DSM 11293 / JCM 15392 / SEBR 4228)</name>
    <name type="common">Spirochaeta smaragdinae</name>
    <dbReference type="NCBI Taxonomy" id="573413"/>
    <lineage>
        <taxon>Bacteria</taxon>
        <taxon>Pseudomonadati</taxon>
        <taxon>Spirochaetota</taxon>
        <taxon>Spirochaetia</taxon>
        <taxon>Spirochaetales</taxon>
        <taxon>Spirochaetaceae</taxon>
        <taxon>Sediminispirochaeta</taxon>
    </lineage>
</organism>
<keyword evidence="6 7" id="KW-0472">Membrane</keyword>
<dbReference type="PROSITE" id="PS50928">
    <property type="entry name" value="ABC_TM1"/>
    <property type="match status" value="1"/>
</dbReference>
<feature type="transmembrane region" description="Helical" evidence="7">
    <location>
        <begin position="107"/>
        <end position="127"/>
    </location>
</feature>
<gene>
    <name evidence="9" type="ordered locus">Spirs_2121</name>
</gene>
<comment type="subcellular location">
    <subcellularLocation>
        <location evidence="1 7">Cell membrane</location>
        <topology evidence="1 7">Multi-pass membrane protein</topology>
    </subcellularLocation>
</comment>
<evidence type="ECO:0000256" key="1">
    <source>
        <dbReference type="ARBA" id="ARBA00004651"/>
    </source>
</evidence>
<feature type="transmembrane region" description="Helical" evidence="7">
    <location>
        <begin position="66"/>
        <end position="87"/>
    </location>
</feature>
<dbReference type="PANTHER" id="PTHR43744:SF12">
    <property type="entry name" value="ABC TRANSPORTER PERMEASE PROTEIN MG189-RELATED"/>
    <property type="match status" value="1"/>
</dbReference>
<dbReference type="Proteomes" id="UP000002318">
    <property type="component" value="Chromosome"/>
</dbReference>
<evidence type="ECO:0000259" key="8">
    <source>
        <dbReference type="PROSITE" id="PS50928"/>
    </source>
</evidence>
<dbReference type="STRING" id="573413.Spirs_2121"/>
<dbReference type="InterPro" id="IPR035906">
    <property type="entry name" value="MetI-like_sf"/>
</dbReference>
<dbReference type="GO" id="GO:0005886">
    <property type="term" value="C:plasma membrane"/>
    <property type="evidence" value="ECO:0007669"/>
    <property type="project" value="UniProtKB-SubCell"/>
</dbReference>
<evidence type="ECO:0000256" key="6">
    <source>
        <dbReference type="ARBA" id="ARBA00023136"/>
    </source>
</evidence>
<dbReference type="SUPFAM" id="SSF161098">
    <property type="entry name" value="MetI-like"/>
    <property type="match status" value="1"/>
</dbReference>
<dbReference type="RefSeq" id="WP_013254705.1">
    <property type="nucleotide sequence ID" value="NC_014364.1"/>
</dbReference>
<dbReference type="OrthoDB" id="9787837at2"/>
<dbReference type="Gene3D" id="1.10.3720.10">
    <property type="entry name" value="MetI-like"/>
    <property type="match status" value="1"/>
</dbReference>
<keyword evidence="4 7" id="KW-0812">Transmembrane</keyword>
<dbReference type="PANTHER" id="PTHR43744">
    <property type="entry name" value="ABC TRANSPORTER PERMEASE PROTEIN MG189-RELATED-RELATED"/>
    <property type="match status" value="1"/>
</dbReference>
<feature type="domain" description="ABC transmembrane type-1" evidence="8">
    <location>
        <begin position="70"/>
        <end position="261"/>
    </location>
</feature>